<proteinExistence type="predicted"/>
<organism evidence="1 2">
    <name type="scientific">Vespula maculifrons</name>
    <name type="common">Eastern yellow jacket</name>
    <name type="synonym">Wasp</name>
    <dbReference type="NCBI Taxonomy" id="7453"/>
    <lineage>
        <taxon>Eukaryota</taxon>
        <taxon>Metazoa</taxon>
        <taxon>Ecdysozoa</taxon>
        <taxon>Arthropoda</taxon>
        <taxon>Hexapoda</taxon>
        <taxon>Insecta</taxon>
        <taxon>Pterygota</taxon>
        <taxon>Neoptera</taxon>
        <taxon>Endopterygota</taxon>
        <taxon>Hymenoptera</taxon>
        <taxon>Apocrita</taxon>
        <taxon>Aculeata</taxon>
        <taxon>Vespoidea</taxon>
        <taxon>Vespidae</taxon>
        <taxon>Vespinae</taxon>
        <taxon>Vespula</taxon>
    </lineage>
</organism>
<sequence length="121" mass="13199">MSWARGCGLLCGFPPFSIEKSSSIFVPRFWSNANTGRTGRTLTPLSAGRDVVFAGANKSPTDMDSSYRGLRFIERRLFDHAGHANFTVESPLARGSPDAATSKRWDLGRGSTTGRMAAYYS</sequence>
<comment type="caution">
    <text evidence="1">The sequence shown here is derived from an EMBL/GenBank/DDBJ whole genome shotgun (WGS) entry which is preliminary data.</text>
</comment>
<protein>
    <submittedName>
        <fullName evidence="1">Uncharacterized protein</fullName>
    </submittedName>
</protein>
<name>A0ABD2BQH0_VESMC</name>
<keyword evidence="2" id="KW-1185">Reference proteome</keyword>
<dbReference type="Proteomes" id="UP001607303">
    <property type="component" value="Unassembled WGS sequence"/>
</dbReference>
<gene>
    <name evidence="1" type="ORF">V1477_013532</name>
</gene>
<evidence type="ECO:0000313" key="2">
    <source>
        <dbReference type="Proteomes" id="UP001607303"/>
    </source>
</evidence>
<evidence type="ECO:0000313" key="1">
    <source>
        <dbReference type="EMBL" id="KAL2735006.1"/>
    </source>
</evidence>
<dbReference type="EMBL" id="JAYRBN010000069">
    <property type="protein sequence ID" value="KAL2735006.1"/>
    <property type="molecule type" value="Genomic_DNA"/>
</dbReference>
<dbReference type="AlphaFoldDB" id="A0ABD2BQH0"/>
<accession>A0ABD2BQH0</accession>
<reference evidence="1 2" key="1">
    <citation type="journal article" date="2024" name="Ann. Entomol. Soc. Am.">
        <title>Genomic analyses of the southern and eastern yellowjacket wasps (Hymenoptera: Vespidae) reveal evolutionary signatures of social life.</title>
        <authorList>
            <person name="Catto M.A."/>
            <person name="Caine P.B."/>
            <person name="Orr S.E."/>
            <person name="Hunt B.G."/>
            <person name="Goodisman M.A.D."/>
        </authorList>
    </citation>
    <scope>NUCLEOTIDE SEQUENCE [LARGE SCALE GENOMIC DNA]</scope>
    <source>
        <strain evidence="1">232</strain>
        <tissue evidence="1">Head and thorax</tissue>
    </source>
</reference>